<dbReference type="InterPro" id="IPR002293">
    <property type="entry name" value="AA/rel_permease1"/>
</dbReference>
<keyword evidence="5 6" id="KW-0472">Membrane</keyword>
<evidence type="ECO:0000256" key="5">
    <source>
        <dbReference type="ARBA" id="ARBA00023136"/>
    </source>
</evidence>
<evidence type="ECO:0000256" key="4">
    <source>
        <dbReference type="ARBA" id="ARBA00022989"/>
    </source>
</evidence>
<feature type="transmembrane region" description="Helical" evidence="6">
    <location>
        <begin position="244"/>
        <end position="267"/>
    </location>
</feature>
<evidence type="ECO:0000313" key="8">
    <source>
        <dbReference type="Proteomes" id="UP000008956"/>
    </source>
</evidence>
<feature type="transmembrane region" description="Helical" evidence="6">
    <location>
        <begin position="43"/>
        <end position="65"/>
    </location>
</feature>
<dbReference type="AlphaFoldDB" id="D4M468"/>
<feature type="transmembrane region" description="Helical" evidence="6">
    <location>
        <begin position="411"/>
        <end position="429"/>
    </location>
</feature>
<dbReference type="PIRSF" id="PIRSF006060">
    <property type="entry name" value="AA_transporter"/>
    <property type="match status" value="1"/>
</dbReference>
<keyword evidence="4 6" id="KW-1133">Transmembrane helix</keyword>
<reference evidence="7 8" key="2">
    <citation type="submission" date="2010-03" db="EMBL/GenBank/DDBJ databases">
        <authorList>
            <person name="Pajon A."/>
        </authorList>
    </citation>
    <scope>NUCLEOTIDE SEQUENCE [LARGE SCALE GENOMIC DNA]</scope>
    <source>
        <strain evidence="7 8">L2-14</strain>
    </source>
</reference>
<dbReference type="EMBL" id="FP929055">
    <property type="protein sequence ID" value="CBL26030.1"/>
    <property type="molecule type" value="Genomic_DNA"/>
</dbReference>
<dbReference type="GO" id="GO:0005886">
    <property type="term" value="C:plasma membrane"/>
    <property type="evidence" value="ECO:0007669"/>
    <property type="project" value="UniProtKB-SubCell"/>
</dbReference>
<keyword evidence="2" id="KW-1003">Cell membrane</keyword>
<dbReference type="PATRIC" id="fig|657313.3.peg.1212"/>
<dbReference type="PANTHER" id="PTHR42770">
    <property type="entry name" value="AMINO ACID TRANSPORTER-RELATED"/>
    <property type="match status" value="1"/>
</dbReference>
<reference evidence="7 8" key="1">
    <citation type="submission" date="2010-03" db="EMBL/GenBank/DDBJ databases">
        <title>The genome sequence of Ruminococcus torques L2-14.</title>
        <authorList>
            <consortium name="metaHIT consortium -- http://www.metahit.eu/"/>
            <person name="Pajon A."/>
            <person name="Turner K."/>
            <person name="Parkhill J."/>
            <person name="Duncan S."/>
            <person name="Flint H."/>
        </authorList>
    </citation>
    <scope>NUCLEOTIDE SEQUENCE [LARGE SCALE GENOMIC DNA]</scope>
    <source>
        <strain evidence="7 8">L2-14</strain>
    </source>
</reference>
<feature type="transmembrane region" description="Helical" evidence="6">
    <location>
        <begin position="12"/>
        <end position="31"/>
    </location>
</feature>
<comment type="subcellular location">
    <subcellularLocation>
        <location evidence="1">Cell membrane</location>
        <topology evidence="1">Multi-pass membrane protein</topology>
    </subcellularLocation>
</comment>
<feature type="transmembrane region" description="Helical" evidence="6">
    <location>
        <begin position="164"/>
        <end position="186"/>
    </location>
</feature>
<dbReference type="PANTHER" id="PTHR42770:SF7">
    <property type="entry name" value="MEMBRANE PROTEIN"/>
    <property type="match status" value="1"/>
</dbReference>
<accession>D4M468</accession>
<dbReference type="KEGG" id="rto:RTO_14100"/>
<feature type="transmembrane region" description="Helical" evidence="6">
    <location>
        <begin position="299"/>
        <end position="324"/>
    </location>
</feature>
<name>D4M468_9FIRM</name>
<dbReference type="InterPro" id="IPR050367">
    <property type="entry name" value="APC_superfamily"/>
</dbReference>
<evidence type="ECO:0000313" key="7">
    <source>
        <dbReference type="EMBL" id="CBL26030.1"/>
    </source>
</evidence>
<dbReference type="Proteomes" id="UP000008956">
    <property type="component" value="Chromosome"/>
</dbReference>
<sequence length="513" mass="55155">MTQKKSEFNKVLNAWDILVIAFGAMIGWGWVVSTGGWIEKGGVIGAALGFAIGGIMIFFVGLTYAELTAAMPQCGGEHVFSYWAMGSTGSFICTWMIVLGYVSVACFEACAFPTIITYLWPGFLKGYMYTVAGFDIYASWLITAIVIAFLIMMINIIGAKTAAILQTVLTCIIGGAGILLIVASVINGTVDNLDGQIFAGTTAGVNIKAIIGVAAMSPFYFIGFDVIPQAAEEINVPPKKIGNILILSVVLAVIFYAFVIIAVGFVMNPGDIIASQEATGLVTADAMAAAFNTKIMAKVIIVGGMCGIVTSWNSFLLGGSRAMYSMAESYMIPKFFAKLHPKHKTPVNALILIGILTMLAPFAGRKMLVWISDAGNFGCCFAYCMVALSFMILRKKEPDMPRPYKVPCYKFFGTMAVIMSGFMVAMYCIPGSGGNLILQEWLMVLGWSALGVVFYVVCKVKYKESFGTLVEIISDEDAATLMPEADEEELDKVIDAAIDRVLMQKSDLIGGTV</sequence>
<feature type="transmembrane region" description="Helical" evidence="6">
    <location>
        <begin position="441"/>
        <end position="458"/>
    </location>
</feature>
<feature type="transmembrane region" description="Helical" evidence="6">
    <location>
        <begin position="198"/>
        <end position="223"/>
    </location>
</feature>
<proteinExistence type="predicted"/>
<keyword evidence="3 6" id="KW-0812">Transmembrane</keyword>
<feature type="transmembrane region" description="Helical" evidence="6">
    <location>
        <begin position="136"/>
        <end position="157"/>
    </location>
</feature>
<evidence type="ECO:0000256" key="3">
    <source>
        <dbReference type="ARBA" id="ARBA00022692"/>
    </source>
</evidence>
<protein>
    <submittedName>
        <fullName evidence="7">Amino acid transporters</fullName>
    </submittedName>
</protein>
<dbReference type="HOGENOM" id="CLU_007946_15_13_9"/>
<organism evidence="7 8">
    <name type="scientific">[Ruminococcus] torques L2-14</name>
    <dbReference type="NCBI Taxonomy" id="657313"/>
    <lineage>
        <taxon>Bacteria</taxon>
        <taxon>Bacillati</taxon>
        <taxon>Bacillota</taxon>
        <taxon>Clostridia</taxon>
        <taxon>Lachnospirales</taxon>
        <taxon>Lachnospiraceae</taxon>
        <taxon>Mediterraneibacter</taxon>
    </lineage>
</organism>
<dbReference type="Pfam" id="PF13520">
    <property type="entry name" value="AA_permease_2"/>
    <property type="match status" value="1"/>
</dbReference>
<feature type="transmembrane region" description="Helical" evidence="6">
    <location>
        <begin position="369"/>
        <end position="390"/>
    </location>
</feature>
<feature type="transmembrane region" description="Helical" evidence="6">
    <location>
        <begin position="345"/>
        <end position="363"/>
    </location>
</feature>
<dbReference type="Gene3D" id="1.20.1740.10">
    <property type="entry name" value="Amino acid/polyamine transporter I"/>
    <property type="match status" value="1"/>
</dbReference>
<gene>
    <name evidence="7" type="ORF">RTO_14100</name>
</gene>
<evidence type="ECO:0000256" key="6">
    <source>
        <dbReference type="SAM" id="Phobius"/>
    </source>
</evidence>
<dbReference type="GO" id="GO:0022857">
    <property type="term" value="F:transmembrane transporter activity"/>
    <property type="evidence" value="ECO:0007669"/>
    <property type="project" value="InterPro"/>
</dbReference>
<evidence type="ECO:0000256" key="1">
    <source>
        <dbReference type="ARBA" id="ARBA00004651"/>
    </source>
</evidence>
<dbReference type="RefSeq" id="WP_015528621.1">
    <property type="nucleotide sequence ID" value="NC_021015.1"/>
</dbReference>
<evidence type="ECO:0000256" key="2">
    <source>
        <dbReference type="ARBA" id="ARBA00022475"/>
    </source>
</evidence>
<feature type="transmembrane region" description="Helical" evidence="6">
    <location>
        <begin position="91"/>
        <end position="116"/>
    </location>
</feature>